<dbReference type="OrthoDB" id="5863171at2759"/>
<gene>
    <name evidence="4" type="ORF">BD410DRAFT_793595</name>
</gene>
<feature type="compositionally biased region" description="Pro residues" evidence="2">
    <location>
        <begin position="37"/>
        <end position="60"/>
    </location>
</feature>
<keyword evidence="5" id="KW-1185">Reference proteome</keyword>
<dbReference type="Proteomes" id="UP000294933">
    <property type="component" value="Unassembled WGS sequence"/>
</dbReference>
<sequence>MALMRRSWATDEDVTKAIVDGSTSTSTSLGTTSAPIAEPPSPPPQEFAPDPSPSPPPAPPETEVKLIPPSTLPIQPTAAKYPHTPYYPQPAFSSAIPFATSPHAPAHVQTGHTQTQPQAQAQVQQHDFVLSHSQYPYLQYAHGYQYGQYQPPPQPPQQQPQPQQQASPSAPPLFTSQPLTRGSKSTNTVSPPPPPPPTAAPNTHSPAHHSEHQSPSAPIPTPQPSSTSTHPTHPTHPNPGSDLPSYEEMIVSALTSLSSPDGTAPKTLFTWMAAHYPLQQNFRPSASQALQKAFRRGRLEKSNEGKYRLNASWEGGNTSRRTTRRPQAQSQMLGPLVSASPPAQTPTLFAHHPLQHPSQHRPQHQPQSQPQQSTTSSFASTNTTTPWAPYAFDAATGQVQEHHPATVQADDPGNAAPVKDASASDAVPQLREDAAGRGGGGDTAHTALAPESANEAWEAAQSILQALGVGFASGSGPGVGAGGTSDALMQNQAADAQVPMPMQVQGYAPGGVVFSSPLFPETPSPIRALPLGSDTTSPPRPHAAHYSHPHTPTAAHTALVTPSTSPGQHKGPSQSARASLQASLALLAAQLADLAGAEHKDGGIVPGPVPGALAGIVGVEGGGG</sequence>
<evidence type="ECO:0000256" key="1">
    <source>
        <dbReference type="ARBA" id="ARBA00020833"/>
    </source>
</evidence>
<feature type="region of interest" description="Disordered" evidence="2">
    <location>
        <begin position="145"/>
        <end position="245"/>
    </location>
</feature>
<dbReference type="Pfam" id="PF00538">
    <property type="entry name" value="Linker_histone"/>
    <property type="match status" value="1"/>
</dbReference>
<feature type="compositionally biased region" description="Pro residues" evidence="2">
    <location>
        <begin position="190"/>
        <end position="199"/>
    </location>
</feature>
<feature type="compositionally biased region" description="Low complexity" evidence="2">
    <location>
        <begin position="21"/>
        <end position="36"/>
    </location>
</feature>
<feature type="region of interest" description="Disordered" evidence="2">
    <location>
        <begin position="289"/>
        <end position="426"/>
    </location>
</feature>
<accession>A0A4Y7PSQ1</accession>
<dbReference type="Gene3D" id="1.10.10.10">
    <property type="entry name" value="Winged helix-like DNA-binding domain superfamily/Winged helix DNA-binding domain"/>
    <property type="match status" value="1"/>
</dbReference>
<feature type="region of interest" description="Disordered" evidence="2">
    <location>
        <begin position="524"/>
        <end position="577"/>
    </location>
</feature>
<feature type="compositionally biased region" description="Basic and acidic residues" evidence="2">
    <location>
        <begin position="297"/>
        <end position="307"/>
    </location>
</feature>
<dbReference type="SMART" id="SM00526">
    <property type="entry name" value="H15"/>
    <property type="match status" value="1"/>
</dbReference>
<evidence type="ECO:0000259" key="3">
    <source>
        <dbReference type="PROSITE" id="PS51504"/>
    </source>
</evidence>
<reference evidence="4 5" key="1">
    <citation type="submission" date="2018-06" db="EMBL/GenBank/DDBJ databases">
        <title>A transcriptomic atlas of mushroom development highlights an independent origin of complex multicellularity.</title>
        <authorList>
            <consortium name="DOE Joint Genome Institute"/>
            <person name="Krizsan K."/>
            <person name="Almasi E."/>
            <person name="Merenyi Z."/>
            <person name="Sahu N."/>
            <person name="Viragh M."/>
            <person name="Koszo T."/>
            <person name="Mondo S."/>
            <person name="Kiss B."/>
            <person name="Balint B."/>
            <person name="Kues U."/>
            <person name="Barry K."/>
            <person name="Hegedus J.C."/>
            <person name="Henrissat B."/>
            <person name="Johnson J."/>
            <person name="Lipzen A."/>
            <person name="Ohm R."/>
            <person name="Nagy I."/>
            <person name="Pangilinan J."/>
            <person name="Yan J."/>
            <person name="Xiong Y."/>
            <person name="Grigoriev I.V."/>
            <person name="Hibbett D.S."/>
            <person name="Nagy L.G."/>
        </authorList>
    </citation>
    <scope>NUCLEOTIDE SEQUENCE [LARGE SCALE GENOMIC DNA]</scope>
    <source>
        <strain evidence="4 5">SZMC22713</strain>
    </source>
</reference>
<evidence type="ECO:0000313" key="4">
    <source>
        <dbReference type="EMBL" id="TDL18108.1"/>
    </source>
</evidence>
<proteinExistence type="predicted"/>
<dbReference type="PROSITE" id="PS51504">
    <property type="entry name" value="H15"/>
    <property type="match status" value="1"/>
</dbReference>
<feature type="compositionally biased region" description="Polar residues" evidence="2">
    <location>
        <begin position="174"/>
        <end position="184"/>
    </location>
</feature>
<dbReference type="GO" id="GO:0000786">
    <property type="term" value="C:nucleosome"/>
    <property type="evidence" value="ECO:0007669"/>
    <property type="project" value="InterPro"/>
</dbReference>
<protein>
    <recommendedName>
        <fullName evidence="1">Histone H1</fullName>
    </recommendedName>
</protein>
<dbReference type="EMBL" id="ML170212">
    <property type="protein sequence ID" value="TDL18108.1"/>
    <property type="molecule type" value="Genomic_DNA"/>
</dbReference>
<feature type="domain" description="H15" evidence="3">
    <location>
        <begin position="242"/>
        <end position="311"/>
    </location>
</feature>
<evidence type="ECO:0000256" key="2">
    <source>
        <dbReference type="SAM" id="MobiDB-lite"/>
    </source>
</evidence>
<dbReference type="InterPro" id="IPR005818">
    <property type="entry name" value="Histone_H1/H5_H15"/>
</dbReference>
<dbReference type="STRING" id="50990.A0A4Y7PSQ1"/>
<dbReference type="AlphaFoldDB" id="A0A4Y7PSQ1"/>
<name>A0A4Y7PSQ1_9AGAM</name>
<organism evidence="4 5">
    <name type="scientific">Rickenella mellea</name>
    <dbReference type="NCBI Taxonomy" id="50990"/>
    <lineage>
        <taxon>Eukaryota</taxon>
        <taxon>Fungi</taxon>
        <taxon>Dikarya</taxon>
        <taxon>Basidiomycota</taxon>
        <taxon>Agaricomycotina</taxon>
        <taxon>Agaricomycetes</taxon>
        <taxon>Hymenochaetales</taxon>
        <taxon>Rickenellaceae</taxon>
        <taxon>Rickenella</taxon>
    </lineage>
</organism>
<dbReference type="InterPro" id="IPR036390">
    <property type="entry name" value="WH_DNA-bd_sf"/>
</dbReference>
<dbReference type="SUPFAM" id="SSF46785">
    <property type="entry name" value="Winged helix' DNA-binding domain"/>
    <property type="match status" value="1"/>
</dbReference>
<evidence type="ECO:0000313" key="5">
    <source>
        <dbReference type="Proteomes" id="UP000294933"/>
    </source>
</evidence>
<dbReference type="GO" id="GO:0006334">
    <property type="term" value="P:nucleosome assembly"/>
    <property type="evidence" value="ECO:0007669"/>
    <property type="project" value="InterPro"/>
</dbReference>
<feature type="compositionally biased region" description="Polar residues" evidence="2">
    <location>
        <begin position="315"/>
        <end position="332"/>
    </location>
</feature>
<feature type="compositionally biased region" description="Pro residues" evidence="2">
    <location>
        <begin position="150"/>
        <end position="159"/>
    </location>
</feature>
<feature type="compositionally biased region" description="Low complexity" evidence="2">
    <location>
        <begin position="109"/>
        <end position="124"/>
    </location>
</feature>
<feature type="region of interest" description="Disordered" evidence="2">
    <location>
        <begin position="1"/>
        <end position="124"/>
    </location>
</feature>
<feature type="compositionally biased region" description="Low complexity" evidence="2">
    <location>
        <begin position="364"/>
        <end position="386"/>
    </location>
</feature>
<dbReference type="VEuPathDB" id="FungiDB:BD410DRAFT_793595"/>
<dbReference type="GO" id="GO:0003677">
    <property type="term" value="F:DNA binding"/>
    <property type="evidence" value="ECO:0007669"/>
    <property type="project" value="InterPro"/>
</dbReference>
<dbReference type="InterPro" id="IPR036388">
    <property type="entry name" value="WH-like_DNA-bd_sf"/>
</dbReference>